<name>A0A0G2GP36_PHACM</name>
<evidence type="ECO:0000256" key="5">
    <source>
        <dbReference type="ARBA" id="ARBA00038359"/>
    </source>
</evidence>
<organism evidence="8 9">
    <name type="scientific">Phaeomoniella chlamydospora</name>
    <name type="common">Phaeoacremonium chlamydosporum</name>
    <dbReference type="NCBI Taxonomy" id="158046"/>
    <lineage>
        <taxon>Eukaryota</taxon>
        <taxon>Fungi</taxon>
        <taxon>Dikarya</taxon>
        <taxon>Ascomycota</taxon>
        <taxon>Pezizomycotina</taxon>
        <taxon>Eurotiomycetes</taxon>
        <taxon>Chaetothyriomycetidae</taxon>
        <taxon>Phaeomoniellales</taxon>
        <taxon>Phaeomoniellaceae</taxon>
        <taxon>Phaeomoniella</taxon>
    </lineage>
</organism>
<dbReference type="OrthoDB" id="2496787at2759"/>
<sequence length="261" mass="29668">MADLGLGKHSNDLDAYAMSRLFKYIYVAEIFYNTVTVLIKLAFTRMFMFLYIPWLKLMTPLKVFYLRILPEIMIYGYPERTLQYAKRSLWALIVFILCFGVTLECLFIFQCTPVSHMWTIFLGSKGFCLSQKTLVAVTYLHSAINGTLDVLLAIFPVPFLWKMDLKLGMKMSIIGILTVGAFVATFIRFKFIKGLPQAGSTDPLWGFEPLVVWSVVEPGLALLAAGLVVSKPLVHSISRVLKRRNPHDLDLVVSVDKKEVR</sequence>
<feature type="transmembrane region" description="Helical" evidence="6">
    <location>
        <begin position="211"/>
        <end position="234"/>
    </location>
</feature>
<keyword evidence="3 6" id="KW-1133">Transmembrane helix</keyword>
<accession>A0A0G2GP36</accession>
<feature type="transmembrane region" description="Helical" evidence="6">
    <location>
        <begin position="139"/>
        <end position="161"/>
    </location>
</feature>
<evidence type="ECO:0000256" key="1">
    <source>
        <dbReference type="ARBA" id="ARBA00004141"/>
    </source>
</evidence>
<dbReference type="PANTHER" id="PTHR33048">
    <property type="entry name" value="PTH11-LIKE INTEGRAL MEMBRANE PROTEIN (AFU_ORTHOLOGUE AFUA_5G11245)"/>
    <property type="match status" value="1"/>
</dbReference>
<dbReference type="GO" id="GO:0016020">
    <property type="term" value="C:membrane"/>
    <property type="evidence" value="ECO:0007669"/>
    <property type="project" value="UniProtKB-SubCell"/>
</dbReference>
<evidence type="ECO:0000256" key="6">
    <source>
        <dbReference type="SAM" id="Phobius"/>
    </source>
</evidence>
<proteinExistence type="inferred from homology"/>
<dbReference type="EMBL" id="LCWF01000048">
    <property type="protein sequence ID" value="KKY25148.1"/>
    <property type="molecule type" value="Genomic_DNA"/>
</dbReference>
<keyword evidence="4 6" id="KW-0472">Membrane</keyword>
<dbReference type="InterPro" id="IPR052337">
    <property type="entry name" value="SAT4-like"/>
</dbReference>
<evidence type="ECO:0000256" key="4">
    <source>
        <dbReference type="ARBA" id="ARBA00023136"/>
    </source>
</evidence>
<comment type="caution">
    <text evidence="8">The sequence shown here is derived from an EMBL/GenBank/DDBJ whole genome shotgun (WGS) entry which is preliminary data.</text>
</comment>
<feature type="transmembrane region" description="Helical" evidence="6">
    <location>
        <begin position="49"/>
        <end position="68"/>
    </location>
</feature>
<feature type="transmembrane region" description="Helical" evidence="6">
    <location>
        <begin position="173"/>
        <end position="191"/>
    </location>
</feature>
<evidence type="ECO:0000313" key="8">
    <source>
        <dbReference type="EMBL" id="KKY25148.1"/>
    </source>
</evidence>
<dbReference type="Pfam" id="PF20684">
    <property type="entry name" value="Fung_rhodopsin"/>
    <property type="match status" value="1"/>
</dbReference>
<reference evidence="8 9" key="2">
    <citation type="submission" date="2015-05" db="EMBL/GenBank/DDBJ databases">
        <authorList>
            <person name="Morales-Cruz A."/>
            <person name="Amrine K.C."/>
            <person name="Cantu D."/>
        </authorList>
    </citation>
    <scope>NUCLEOTIDE SEQUENCE [LARGE SCALE GENOMIC DNA]</scope>
    <source>
        <strain evidence="8">UCRPC4</strain>
    </source>
</reference>
<gene>
    <name evidence="8" type="ORF">UCRPC4_g02028</name>
</gene>
<evidence type="ECO:0000313" key="9">
    <source>
        <dbReference type="Proteomes" id="UP000053317"/>
    </source>
</evidence>
<evidence type="ECO:0000259" key="7">
    <source>
        <dbReference type="Pfam" id="PF20684"/>
    </source>
</evidence>
<dbReference type="InterPro" id="IPR049326">
    <property type="entry name" value="Rhodopsin_dom_fungi"/>
</dbReference>
<dbReference type="PANTHER" id="PTHR33048:SF47">
    <property type="entry name" value="INTEGRAL MEMBRANE PROTEIN-RELATED"/>
    <property type="match status" value="1"/>
</dbReference>
<feature type="transmembrane region" description="Helical" evidence="6">
    <location>
        <begin position="89"/>
        <end position="109"/>
    </location>
</feature>
<keyword evidence="9" id="KW-1185">Reference proteome</keyword>
<dbReference type="AlphaFoldDB" id="A0A0G2GP36"/>
<comment type="subcellular location">
    <subcellularLocation>
        <location evidence="1">Membrane</location>
        <topology evidence="1">Multi-pass membrane protein</topology>
    </subcellularLocation>
</comment>
<feature type="domain" description="Rhodopsin" evidence="7">
    <location>
        <begin position="63"/>
        <end position="235"/>
    </location>
</feature>
<dbReference type="Proteomes" id="UP000053317">
    <property type="component" value="Unassembled WGS sequence"/>
</dbReference>
<feature type="transmembrane region" description="Helical" evidence="6">
    <location>
        <begin position="21"/>
        <end position="43"/>
    </location>
</feature>
<evidence type="ECO:0000256" key="3">
    <source>
        <dbReference type="ARBA" id="ARBA00022989"/>
    </source>
</evidence>
<comment type="similarity">
    <text evidence="5">Belongs to the SAT4 family.</text>
</comment>
<protein>
    <submittedName>
        <fullName evidence="8">Putative integral membrane</fullName>
    </submittedName>
</protein>
<evidence type="ECO:0000256" key="2">
    <source>
        <dbReference type="ARBA" id="ARBA00022692"/>
    </source>
</evidence>
<keyword evidence="2 6" id="KW-0812">Transmembrane</keyword>
<reference evidence="8 9" key="1">
    <citation type="submission" date="2015-05" db="EMBL/GenBank/DDBJ databases">
        <title>Distinctive expansion of gene families associated with plant cell wall degradation and secondary metabolism in the genomes of grapevine trunk pathogens.</title>
        <authorList>
            <person name="Lawrence D.P."/>
            <person name="Travadon R."/>
            <person name="Rolshausen P.E."/>
            <person name="Baumgartner K."/>
        </authorList>
    </citation>
    <scope>NUCLEOTIDE SEQUENCE [LARGE SCALE GENOMIC DNA]</scope>
    <source>
        <strain evidence="8">UCRPC4</strain>
    </source>
</reference>